<dbReference type="Proteomes" id="UP000790377">
    <property type="component" value="Unassembled WGS sequence"/>
</dbReference>
<evidence type="ECO:0000313" key="1">
    <source>
        <dbReference type="EMBL" id="KAH7904758.1"/>
    </source>
</evidence>
<accession>A0ACB7ZVJ2</accession>
<protein>
    <submittedName>
        <fullName evidence="1">Uncharacterized protein</fullName>
    </submittedName>
</protein>
<proteinExistence type="predicted"/>
<sequence length="522" mass="58700">MFGFLDLSVAPNIPSVNRRSIYLSQGDADPPSTGGKPSVFSKKQTKKVYLCNRPSDAADALPVTLIEPIFGQFVDDYQKIAPTDTDNSFVLELSREMSSFHGDENRRMHKFRRMLSSYGITLHAASVGSTKCTSDGHLMVGKFVAAIVEGKNEIGSGIAEPFLEAIMYYRKFIEILHNPQDDIAHLRSVVPCFHIIVFGACIGFVGSVFTGKIQSDVLVPIIPLFWHSTDLPMQATAARAFCALKIAIRRLERLYSEPISFLGPGEPIPEFPYPQKYFDSEEKLQEFTYDQNQELRDRLIFFGNTVGGAKICIKFVRQYSADAHRFCTRNGHAPELIAFEQLHGGWYMVVMDALDIHDDPASRRTGSYRRFRKYRPLVSDIQPLEQAVTGFIHELHAEGYVHGDLRDANLFVRDIGEEATSTDFVLLDFDWAGQAGQVHYPMHVNRREIHRPDDARDGKEILKEHDFQMVNFLFHPFLRHTDTKAVSRGLSLMSIEETSEEGGNGGSMTSEGSSNYGDAVEP</sequence>
<name>A0ACB7ZVJ2_9AGAM</name>
<dbReference type="EMBL" id="MU268370">
    <property type="protein sequence ID" value="KAH7904758.1"/>
    <property type="molecule type" value="Genomic_DNA"/>
</dbReference>
<comment type="caution">
    <text evidence="1">The sequence shown here is derived from an EMBL/GenBank/DDBJ whole genome shotgun (WGS) entry which is preliminary data.</text>
</comment>
<organism evidence="1 2">
    <name type="scientific">Hygrophoropsis aurantiaca</name>
    <dbReference type="NCBI Taxonomy" id="72124"/>
    <lineage>
        <taxon>Eukaryota</taxon>
        <taxon>Fungi</taxon>
        <taxon>Dikarya</taxon>
        <taxon>Basidiomycota</taxon>
        <taxon>Agaricomycotina</taxon>
        <taxon>Agaricomycetes</taxon>
        <taxon>Agaricomycetidae</taxon>
        <taxon>Boletales</taxon>
        <taxon>Coniophorineae</taxon>
        <taxon>Hygrophoropsidaceae</taxon>
        <taxon>Hygrophoropsis</taxon>
    </lineage>
</organism>
<evidence type="ECO:0000313" key="2">
    <source>
        <dbReference type="Proteomes" id="UP000790377"/>
    </source>
</evidence>
<keyword evidence="2" id="KW-1185">Reference proteome</keyword>
<reference evidence="1" key="1">
    <citation type="journal article" date="2021" name="New Phytol.">
        <title>Evolutionary innovations through gain and loss of genes in the ectomycorrhizal Boletales.</title>
        <authorList>
            <person name="Wu G."/>
            <person name="Miyauchi S."/>
            <person name="Morin E."/>
            <person name="Kuo A."/>
            <person name="Drula E."/>
            <person name="Varga T."/>
            <person name="Kohler A."/>
            <person name="Feng B."/>
            <person name="Cao Y."/>
            <person name="Lipzen A."/>
            <person name="Daum C."/>
            <person name="Hundley H."/>
            <person name="Pangilinan J."/>
            <person name="Johnson J."/>
            <person name="Barry K."/>
            <person name="LaButti K."/>
            <person name="Ng V."/>
            <person name="Ahrendt S."/>
            <person name="Min B."/>
            <person name="Choi I.G."/>
            <person name="Park H."/>
            <person name="Plett J.M."/>
            <person name="Magnuson J."/>
            <person name="Spatafora J.W."/>
            <person name="Nagy L.G."/>
            <person name="Henrissat B."/>
            <person name="Grigoriev I.V."/>
            <person name="Yang Z.L."/>
            <person name="Xu J."/>
            <person name="Martin F.M."/>
        </authorList>
    </citation>
    <scope>NUCLEOTIDE SEQUENCE</scope>
    <source>
        <strain evidence="1">ATCC 28755</strain>
    </source>
</reference>
<gene>
    <name evidence="1" type="ORF">BJ138DRAFT_1018649</name>
</gene>